<protein>
    <recommendedName>
        <fullName evidence="4">50S ribosomal protein L35</fullName>
    </recommendedName>
</protein>
<dbReference type="Gene3D" id="4.10.410.60">
    <property type="match status" value="1"/>
</dbReference>
<evidence type="ECO:0000313" key="2">
    <source>
        <dbReference type="EMBL" id="KKS15934.1"/>
    </source>
</evidence>
<feature type="region of interest" description="Disordered" evidence="1">
    <location>
        <begin position="30"/>
        <end position="52"/>
    </location>
</feature>
<dbReference type="InterPro" id="IPR037229">
    <property type="entry name" value="Ribosomal_bL35_sf"/>
</dbReference>
<gene>
    <name evidence="2" type="ORF">UU72_C0031G0004</name>
</gene>
<evidence type="ECO:0008006" key="4">
    <source>
        <dbReference type="Google" id="ProtNLM"/>
    </source>
</evidence>
<name>A0A0G0WT46_UNCKA</name>
<comment type="caution">
    <text evidence="2">The sequence shown here is derived from an EMBL/GenBank/DDBJ whole genome shotgun (WGS) entry which is preliminary data.</text>
</comment>
<dbReference type="SUPFAM" id="SSF143034">
    <property type="entry name" value="L35p-like"/>
    <property type="match status" value="1"/>
</dbReference>
<dbReference type="EMBL" id="LCBS01000031">
    <property type="protein sequence ID" value="KKS15934.1"/>
    <property type="molecule type" value="Genomic_DNA"/>
</dbReference>
<accession>A0A0G0WT46</accession>
<reference evidence="2 3" key="1">
    <citation type="journal article" date="2015" name="Nature">
        <title>rRNA introns, odd ribosomes, and small enigmatic genomes across a large radiation of phyla.</title>
        <authorList>
            <person name="Brown C.T."/>
            <person name="Hug L.A."/>
            <person name="Thomas B.C."/>
            <person name="Sharon I."/>
            <person name="Castelle C.J."/>
            <person name="Singh A."/>
            <person name="Wilkins M.J."/>
            <person name="Williams K.H."/>
            <person name="Banfield J.F."/>
        </authorList>
    </citation>
    <scope>NUCLEOTIDE SEQUENCE [LARGE SCALE GENOMIC DNA]</scope>
</reference>
<dbReference type="Proteomes" id="UP000034163">
    <property type="component" value="Unassembled WGS sequence"/>
</dbReference>
<evidence type="ECO:0000256" key="1">
    <source>
        <dbReference type="SAM" id="MobiDB-lite"/>
    </source>
</evidence>
<dbReference type="AlphaFoldDB" id="A0A0G0WT46"/>
<evidence type="ECO:0000313" key="3">
    <source>
        <dbReference type="Proteomes" id="UP000034163"/>
    </source>
</evidence>
<organism evidence="2 3">
    <name type="scientific">candidate division WWE3 bacterium GW2011_GWB1_41_6</name>
    <dbReference type="NCBI Taxonomy" id="1619112"/>
    <lineage>
        <taxon>Bacteria</taxon>
        <taxon>Katanobacteria</taxon>
    </lineage>
</organism>
<feature type="compositionally biased region" description="Basic and acidic residues" evidence="1">
    <location>
        <begin position="31"/>
        <end position="51"/>
    </location>
</feature>
<proteinExistence type="predicted"/>
<sequence>MKTKKTLLKRVRITKNGKILKKQVSTGHLKVKWDSSKKSRKRGLNEQENAGHRKVFKRLLGKHGRNI</sequence>